<evidence type="ECO:0000313" key="2">
    <source>
        <dbReference type="Proteomes" id="UP000279386"/>
    </source>
</evidence>
<gene>
    <name evidence="1" type="ORF">PSLUR01_00362</name>
</gene>
<sequence>MSLIYFELPEYTNYPSRVICSVYSNAYHHLLVNSNKAVHYYRNKEPRTLKNRYGFDPTNTEVELCDLFGEVMVVLKRDIHLFHTYKLNQYFMETLSIRSHAPMIKVDLNYVDDKLKYDFINSLVYLE</sequence>
<protein>
    <submittedName>
        <fullName evidence="1">Uncharacterized protein</fullName>
    </submittedName>
</protein>
<reference evidence="1 2" key="1">
    <citation type="submission" date="2016-07" db="EMBL/GenBank/DDBJ databases">
        <authorList>
            <person name="Millard A."/>
        </authorList>
    </citation>
    <scope>NUCLEOTIDE SEQUENCE [LARGE SCALE GENOMIC DNA]</scope>
</reference>
<accession>A0A1C3S6Z9</accession>
<evidence type="ECO:0000313" key="1">
    <source>
        <dbReference type="EMBL" id="SCA80339.1"/>
    </source>
</evidence>
<dbReference type="Proteomes" id="UP000279386">
    <property type="component" value="Segment"/>
</dbReference>
<organism evidence="1 2">
    <name type="scientific">Escherichia phage vB_Eco_slurp01</name>
    <dbReference type="NCBI Taxonomy" id="1874688"/>
    <lineage>
        <taxon>Viruses</taxon>
        <taxon>Duplodnaviria</taxon>
        <taxon>Heunggongvirae</taxon>
        <taxon>Uroviricota</taxon>
        <taxon>Caudoviricetes</taxon>
        <taxon>Asteriusvirus</taxon>
        <taxon>Asteriusvirus PBECO4</taxon>
    </lineage>
</organism>
<proteinExistence type="predicted"/>
<dbReference type="EMBL" id="LT603033">
    <property type="protein sequence ID" value="SCA80339.1"/>
    <property type="molecule type" value="Genomic_DNA"/>
</dbReference>
<name>A0A1C3S6Z9_9CAUD</name>